<keyword evidence="4" id="KW-0808">Transferase</keyword>
<dbReference type="SUPFAM" id="SSF53756">
    <property type="entry name" value="UDP-Glycosyltransferase/glycogen phosphorylase"/>
    <property type="match status" value="1"/>
</dbReference>
<dbReference type="CDD" id="cd03801">
    <property type="entry name" value="GT4_PimA-like"/>
    <property type="match status" value="1"/>
</dbReference>
<dbReference type="Pfam" id="PF00534">
    <property type="entry name" value="Glycos_transf_1"/>
    <property type="match status" value="1"/>
</dbReference>
<keyword evidence="5" id="KW-1185">Reference proteome</keyword>
<dbReference type="PANTHER" id="PTHR45947">
    <property type="entry name" value="SULFOQUINOVOSYL TRANSFERASE SQD2"/>
    <property type="match status" value="1"/>
</dbReference>
<evidence type="ECO:0000259" key="2">
    <source>
        <dbReference type="Pfam" id="PF00535"/>
    </source>
</evidence>
<reference evidence="4 5" key="1">
    <citation type="submission" date="2021-05" db="EMBL/GenBank/DDBJ databases">
        <title>Roseococcus sp. XZZS9, whole genome shotgun sequencing project.</title>
        <authorList>
            <person name="Zhao G."/>
            <person name="Shen L."/>
        </authorList>
    </citation>
    <scope>NUCLEOTIDE SEQUENCE [LARGE SCALE GENOMIC DNA]</scope>
    <source>
        <strain evidence="4 5">XZZS9</strain>
    </source>
</reference>
<dbReference type="Gene3D" id="3.90.550.10">
    <property type="entry name" value="Spore Coat Polysaccharide Biosynthesis Protein SpsA, Chain A"/>
    <property type="match status" value="1"/>
</dbReference>
<dbReference type="PANTHER" id="PTHR45947:SF3">
    <property type="entry name" value="SULFOQUINOVOSYL TRANSFERASE SQD2"/>
    <property type="match status" value="1"/>
</dbReference>
<protein>
    <submittedName>
        <fullName evidence="4">Glycosyltransferase</fullName>
        <ecNumber evidence="4">2.4.-.-</ecNumber>
    </submittedName>
</protein>
<name>A0ABS5QLR3_9PROT</name>
<dbReference type="GO" id="GO:0016757">
    <property type="term" value="F:glycosyltransferase activity"/>
    <property type="evidence" value="ECO:0007669"/>
    <property type="project" value="UniProtKB-KW"/>
</dbReference>
<accession>A0ABS5QLR3</accession>
<gene>
    <name evidence="4" type="ORF">KHU32_22870</name>
</gene>
<dbReference type="InterPro" id="IPR001296">
    <property type="entry name" value="Glyco_trans_1"/>
</dbReference>
<dbReference type="Gene3D" id="3.40.50.2000">
    <property type="entry name" value="Glycogen Phosphorylase B"/>
    <property type="match status" value="2"/>
</dbReference>
<organism evidence="4 5">
    <name type="scientific">Roseococcus pinisoli</name>
    <dbReference type="NCBI Taxonomy" id="2835040"/>
    <lineage>
        <taxon>Bacteria</taxon>
        <taxon>Pseudomonadati</taxon>
        <taxon>Pseudomonadota</taxon>
        <taxon>Alphaproteobacteria</taxon>
        <taxon>Acetobacterales</taxon>
        <taxon>Roseomonadaceae</taxon>
        <taxon>Roseococcus</taxon>
    </lineage>
</organism>
<evidence type="ECO:0000259" key="3">
    <source>
        <dbReference type="Pfam" id="PF13439"/>
    </source>
</evidence>
<feature type="domain" description="Glycosyltransferase subfamily 4-like N-terminal" evidence="3">
    <location>
        <begin position="348"/>
        <end position="527"/>
    </location>
</feature>
<dbReference type="EMBL" id="JAHCDA010000008">
    <property type="protein sequence ID" value="MBS7813798.1"/>
    <property type="molecule type" value="Genomic_DNA"/>
</dbReference>
<feature type="domain" description="Glycosyl transferase family 1" evidence="1">
    <location>
        <begin position="543"/>
        <end position="704"/>
    </location>
</feature>
<dbReference type="EC" id="2.4.-.-" evidence="4"/>
<feature type="domain" description="Glycosyltransferase 2-like" evidence="2">
    <location>
        <begin position="9"/>
        <end position="177"/>
    </location>
</feature>
<dbReference type="RefSeq" id="WP_213672507.1">
    <property type="nucleotide sequence ID" value="NZ_JAHCDA010000008.1"/>
</dbReference>
<evidence type="ECO:0000313" key="4">
    <source>
        <dbReference type="EMBL" id="MBS7813798.1"/>
    </source>
</evidence>
<evidence type="ECO:0000259" key="1">
    <source>
        <dbReference type="Pfam" id="PF00534"/>
    </source>
</evidence>
<dbReference type="InterPro" id="IPR028098">
    <property type="entry name" value="Glyco_trans_4-like_N"/>
</dbReference>
<comment type="caution">
    <text evidence="4">The sequence shown here is derived from an EMBL/GenBank/DDBJ whole genome shotgun (WGS) entry which is preliminary data.</text>
</comment>
<dbReference type="InterPro" id="IPR050194">
    <property type="entry name" value="Glycosyltransferase_grp1"/>
</dbReference>
<dbReference type="Proteomes" id="UP000766336">
    <property type="component" value="Unassembled WGS sequence"/>
</dbReference>
<proteinExistence type="predicted"/>
<dbReference type="InterPro" id="IPR001173">
    <property type="entry name" value="Glyco_trans_2-like"/>
</dbReference>
<dbReference type="Pfam" id="PF13439">
    <property type="entry name" value="Glyco_transf_4"/>
    <property type="match status" value="1"/>
</dbReference>
<dbReference type="SUPFAM" id="SSF53448">
    <property type="entry name" value="Nucleotide-diphospho-sugar transferases"/>
    <property type="match status" value="1"/>
</dbReference>
<evidence type="ECO:0000313" key="5">
    <source>
        <dbReference type="Proteomes" id="UP000766336"/>
    </source>
</evidence>
<dbReference type="Pfam" id="PF00535">
    <property type="entry name" value="Glycos_transf_2"/>
    <property type="match status" value="1"/>
</dbReference>
<sequence length="736" mass="81302">MNSYSPLVSVIINTYNRGFLLADALRGVEGLRYPHLEIVVVNGPSTDDTEAVLHEWHGRIKLRNCSVRNLSISRNIGIAAAAGEIVAFLDDDAAPHPEWLARLLPIYQDKMVAAVGGYTVDNTGVRYQARKTICDRYGRAHHVSDFFDERPLNRPGTPLFPSLLGTNSTFRRDALVDIGGFDHAFAYLLDETDVCLRLVDAGYRVIYEPTALVFHQFAPSHIRNSQRAARTLYPSAVSKAYFVMRHGAPRDIECAAAAISEYRRELLASNRDLEKERLIRSEHRISLDEDLEAGIAAGEALARERGTTPNADLTIEVNPEPFLRLSRPEGRLRICIVSQGWPPTTEAGIARWTAGIAAGLIGRGHAVHVVTRAEDNESIRFVDGLWFHALLPESDGIAPVVTPGIPPNISAWNRRVRREVQAIKSYGLNILSFPIWDLEGVLCLDDPDIAVVMSLHTTYALALPHKEEWLSRPLYRHFVVDRMIGAERRALLSAPMLLANSCAIVADIELAYGITIDRERVALAPHGTIDLLKGVPTPSRNANFRVLFVGRFESRKGFDLAISAAVIVLNALPNVDFHFAGGELNEEARMILDARNVGDLKDHPRVRFLGLLPRNILEQHYREAEIVLVPSRYESFGLVAIEAMAAGRPVLAIEAGGLAEVVTDGVDGRLIPDGPTVVAGIADALIELGRDRAACERLAAGARRSFETKYRMDHMLDAVESAYRQAIEIRIAGRDT</sequence>
<keyword evidence="4" id="KW-0328">Glycosyltransferase</keyword>
<dbReference type="InterPro" id="IPR029044">
    <property type="entry name" value="Nucleotide-diphossugar_trans"/>
</dbReference>